<dbReference type="AlphaFoldDB" id="A0A5J5ET29"/>
<dbReference type="EMBL" id="VXIS01000127">
    <property type="protein sequence ID" value="KAA8902716.1"/>
    <property type="molecule type" value="Genomic_DNA"/>
</dbReference>
<protein>
    <submittedName>
        <fullName evidence="2">Uncharacterized protein</fullName>
    </submittedName>
</protein>
<accession>A0A5J5ET29</accession>
<reference evidence="2 3" key="1">
    <citation type="submission" date="2019-09" db="EMBL/GenBank/DDBJ databases">
        <title>Draft genome of the ectomycorrhizal ascomycete Sphaerosporella brunnea.</title>
        <authorList>
            <consortium name="DOE Joint Genome Institute"/>
            <person name="Benucci G.M."/>
            <person name="Marozzi G."/>
            <person name="Antonielli L."/>
            <person name="Sanchez S."/>
            <person name="Marco P."/>
            <person name="Wang X."/>
            <person name="Falini L.B."/>
            <person name="Barry K."/>
            <person name="Haridas S."/>
            <person name="Lipzen A."/>
            <person name="Labutti K."/>
            <person name="Grigoriev I.V."/>
            <person name="Murat C."/>
            <person name="Martin F."/>
            <person name="Albertini E."/>
            <person name="Donnini D."/>
            <person name="Bonito G."/>
        </authorList>
    </citation>
    <scope>NUCLEOTIDE SEQUENCE [LARGE SCALE GENOMIC DNA]</scope>
    <source>
        <strain evidence="2 3">Sb_GMNB300</strain>
    </source>
</reference>
<feature type="compositionally biased region" description="Basic residues" evidence="1">
    <location>
        <begin position="121"/>
        <end position="130"/>
    </location>
</feature>
<dbReference type="InParanoid" id="A0A5J5ET29"/>
<keyword evidence="3" id="KW-1185">Reference proteome</keyword>
<evidence type="ECO:0000313" key="2">
    <source>
        <dbReference type="EMBL" id="KAA8902716.1"/>
    </source>
</evidence>
<evidence type="ECO:0000256" key="1">
    <source>
        <dbReference type="SAM" id="MobiDB-lite"/>
    </source>
</evidence>
<evidence type="ECO:0000313" key="3">
    <source>
        <dbReference type="Proteomes" id="UP000326924"/>
    </source>
</evidence>
<feature type="compositionally biased region" description="Acidic residues" evidence="1">
    <location>
        <begin position="139"/>
        <end position="174"/>
    </location>
</feature>
<organism evidence="2 3">
    <name type="scientific">Sphaerosporella brunnea</name>
    <dbReference type="NCBI Taxonomy" id="1250544"/>
    <lineage>
        <taxon>Eukaryota</taxon>
        <taxon>Fungi</taxon>
        <taxon>Dikarya</taxon>
        <taxon>Ascomycota</taxon>
        <taxon>Pezizomycotina</taxon>
        <taxon>Pezizomycetes</taxon>
        <taxon>Pezizales</taxon>
        <taxon>Pyronemataceae</taxon>
        <taxon>Sphaerosporella</taxon>
    </lineage>
</organism>
<dbReference type="OrthoDB" id="5509965at2759"/>
<gene>
    <name evidence="2" type="ORF">FN846DRAFT_920141</name>
</gene>
<feature type="compositionally biased region" description="Pro residues" evidence="1">
    <location>
        <begin position="333"/>
        <end position="344"/>
    </location>
</feature>
<proteinExistence type="predicted"/>
<feature type="region of interest" description="Disordered" evidence="1">
    <location>
        <begin position="325"/>
        <end position="351"/>
    </location>
</feature>
<sequence length="565" mass="60974">MSGKRPPSSRPASNRIPAAAASGSPTLLYKSAAVLSAAIGVDQAMLLDIRGRINNQCAAMGTPLNQPYSSYPPDAMLRLARDITLWWNAHYGKEELYLSMVNVDAIVHRLCLANVRSSKRRGERRMKRRRMETGRNEVNDDDGGYQEDDEHEYYDHEDEEYESPDEEDDSEYQEDEIDIPEHHDAAVDAEDAESNGAGQIAATVEGQIAPAPAGPLDPPSAAIPLLQPEAISNRAPPQLAMELDAAPTAAPSSGMALNASMGIQVPSPVAVSPLGPPPSAAIPQPQLEPISNRAPPQLAMELDAALTAAPSSGMALNASMGIQVPSPAAAGPPDHPSAAIPPPQLEAISNRAPPQPAMELDAAPTASSSVRMALNDSVGVRVPCPTLETPTPAVHAELTLHLPELQVTLTLPRNTTLPYLVSRLAEYFHHPTRGYTLSTLLLRPAPRMITLTASAAWAALVGDLRTTELNLIRSVWPFPADNAILPEPISAYVSPEEISIAIPRSASLAWVVARVAQWFWTKGEGYTLRVLLPEKEWRMVELRSEDDWKSVCEDVEVRVVVFSQT</sequence>
<feature type="region of interest" description="Disordered" evidence="1">
    <location>
        <begin position="121"/>
        <end position="174"/>
    </location>
</feature>
<name>A0A5J5ET29_9PEZI</name>
<comment type="caution">
    <text evidence="2">The sequence shown here is derived from an EMBL/GenBank/DDBJ whole genome shotgun (WGS) entry which is preliminary data.</text>
</comment>
<dbReference type="Proteomes" id="UP000326924">
    <property type="component" value="Unassembled WGS sequence"/>
</dbReference>